<keyword evidence="2" id="KW-0255">Endonuclease</keyword>
<dbReference type="InterPro" id="IPR036063">
    <property type="entry name" value="Smr_dom_sf"/>
</dbReference>
<accession>A0ABU8PZH1</accession>
<sequence>MNLDDEDLFRDAMGDVTPLKNCANTQWLRAPSPKAPRAPHEGDKQENFLTRGYLDIIPLTTPLEYKVDGVQQGVLDKLRLGKYPPEASLNLLRQPVETCRQALFSFILQANKHGLRNLLIVHGKGRDDESHANIVRSYLARWLQEFEQVQTFCTAQPQDGGAGALYVGLRKTEQARLENRERHAKRSR</sequence>
<name>A0ABU8PZH1_9GAMM</name>
<dbReference type="Gene3D" id="3.30.1370.110">
    <property type="match status" value="1"/>
</dbReference>
<dbReference type="SMART" id="SM00463">
    <property type="entry name" value="SMR"/>
    <property type="match status" value="1"/>
</dbReference>
<dbReference type="Proteomes" id="UP001362100">
    <property type="component" value="Unassembled WGS sequence"/>
</dbReference>
<protein>
    <submittedName>
        <fullName evidence="2">DNA endonuclease SmrA</fullName>
    </submittedName>
</protein>
<evidence type="ECO:0000313" key="2">
    <source>
        <dbReference type="EMBL" id="MEJ5047402.1"/>
    </source>
</evidence>
<keyword evidence="2" id="KW-0378">Hydrolase</keyword>
<keyword evidence="3" id="KW-1185">Reference proteome</keyword>
<organism evidence="2 3">
    <name type="scientific">Pantoea nemavictus</name>
    <dbReference type="NCBI Taxonomy" id="2726955"/>
    <lineage>
        <taxon>Bacteria</taxon>
        <taxon>Pseudomonadati</taxon>
        <taxon>Pseudomonadota</taxon>
        <taxon>Gammaproteobacteria</taxon>
        <taxon>Enterobacterales</taxon>
        <taxon>Erwiniaceae</taxon>
        <taxon>Pantoea</taxon>
    </lineage>
</organism>
<dbReference type="InterPro" id="IPR002625">
    <property type="entry name" value="Smr_dom"/>
</dbReference>
<dbReference type="PANTHER" id="PTHR35562:SF2">
    <property type="entry name" value="DNA ENDONUCLEASE SMRA-RELATED"/>
    <property type="match status" value="1"/>
</dbReference>
<gene>
    <name evidence="2" type="primary">smrA</name>
    <name evidence="2" type="ORF">WH298_19655</name>
</gene>
<dbReference type="SUPFAM" id="SSF160443">
    <property type="entry name" value="SMR domain-like"/>
    <property type="match status" value="1"/>
</dbReference>
<dbReference type="RefSeq" id="WP_180823654.1">
    <property type="nucleotide sequence ID" value="NZ_JACAWY010000001.1"/>
</dbReference>
<dbReference type="Pfam" id="PF01713">
    <property type="entry name" value="Smr"/>
    <property type="match status" value="1"/>
</dbReference>
<dbReference type="EMBL" id="JBBGZW010000001">
    <property type="protein sequence ID" value="MEJ5047402.1"/>
    <property type="molecule type" value="Genomic_DNA"/>
</dbReference>
<reference evidence="2 3" key="1">
    <citation type="submission" date="2023-12" db="EMBL/GenBank/DDBJ databases">
        <title>Gut-associated functions are favored during microbiome assembly across C. elegans life.</title>
        <authorList>
            <person name="Zimmermann J."/>
        </authorList>
    </citation>
    <scope>NUCLEOTIDE SEQUENCE [LARGE SCALE GENOMIC DNA]</scope>
    <source>
        <strain evidence="2 3">BIGb0393</strain>
    </source>
</reference>
<feature type="domain" description="Smr" evidence="1">
    <location>
        <begin position="89"/>
        <end position="170"/>
    </location>
</feature>
<dbReference type="NCBIfam" id="NF033154">
    <property type="entry name" value="endonuc_SmrA"/>
    <property type="match status" value="1"/>
</dbReference>
<comment type="caution">
    <text evidence="2">The sequence shown here is derived from an EMBL/GenBank/DDBJ whole genome shotgun (WGS) entry which is preliminary data.</text>
</comment>
<dbReference type="GO" id="GO:0004519">
    <property type="term" value="F:endonuclease activity"/>
    <property type="evidence" value="ECO:0007669"/>
    <property type="project" value="UniProtKB-KW"/>
</dbReference>
<dbReference type="PANTHER" id="PTHR35562">
    <property type="entry name" value="DNA ENDONUCLEASE SMRA-RELATED"/>
    <property type="match status" value="1"/>
</dbReference>
<dbReference type="PROSITE" id="PS50828">
    <property type="entry name" value="SMR"/>
    <property type="match status" value="1"/>
</dbReference>
<evidence type="ECO:0000259" key="1">
    <source>
        <dbReference type="PROSITE" id="PS50828"/>
    </source>
</evidence>
<dbReference type="InterPro" id="IPR047688">
    <property type="entry name" value="Endonuc_SmrA"/>
</dbReference>
<evidence type="ECO:0000313" key="3">
    <source>
        <dbReference type="Proteomes" id="UP001362100"/>
    </source>
</evidence>
<keyword evidence="2" id="KW-0540">Nuclease</keyword>
<proteinExistence type="predicted"/>